<dbReference type="RefSeq" id="WP_071453598.1">
    <property type="nucleotide sequence ID" value="NZ_CP017675.1"/>
</dbReference>
<organism evidence="1 2">
    <name type="scientific">Gloeomargarita lithophora Alchichica-D10</name>
    <dbReference type="NCBI Taxonomy" id="1188229"/>
    <lineage>
        <taxon>Bacteria</taxon>
        <taxon>Bacillati</taxon>
        <taxon>Cyanobacteriota</taxon>
        <taxon>Cyanophyceae</taxon>
        <taxon>Gloeomargaritales</taxon>
        <taxon>Gloeomargaritaceae</taxon>
        <taxon>Gloeomargarita</taxon>
    </lineage>
</organism>
<name>A0A1J0AAG1_9CYAN</name>
<dbReference type="AlphaFoldDB" id="A0A1J0AAG1"/>
<dbReference type="Proteomes" id="UP000180235">
    <property type="component" value="Chromosome"/>
</dbReference>
<evidence type="ECO:0000313" key="2">
    <source>
        <dbReference type="Proteomes" id="UP000180235"/>
    </source>
</evidence>
<dbReference type="EMBL" id="CP017675">
    <property type="protein sequence ID" value="APB32923.1"/>
    <property type="molecule type" value="Genomic_DNA"/>
</dbReference>
<reference evidence="1 2" key="1">
    <citation type="submission" date="2016-10" db="EMBL/GenBank/DDBJ databases">
        <title>Description of Gloeomargarita lithophora gen. nov., sp. nov., a thylakoid-bearing basal-branching cyanobacterium with intracellular carbonates, and proposal for Gloeomargaritales ord. nov.</title>
        <authorList>
            <person name="Moreira D."/>
            <person name="Tavera R."/>
            <person name="Benzerara K."/>
            <person name="Skouri-Panet F."/>
            <person name="Couradeau E."/>
            <person name="Gerard E."/>
            <person name="Loussert C."/>
            <person name="Novelo E."/>
            <person name="Zivanovic Y."/>
            <person name="Lopez-Garcia P."/>
        </authorList>
    </citation>
    <scope>NUCLEOTIDE SEQUENCE [LARGE SCALE GENOMIC DNA]</scope>
    <source>
        <strain evidence="1 2">D10</strain>
    </source>
</reference>
<keyword evidence="2" id="KW-1185">Reference proteome</keyword>
<protein>
    <submittedName>
        <fullName evidence="1">Uncharacterized protein</fullName>
    </submittedName>
</protein>
<gene>
    <name evidence="1" type="ORF">GlitD10_0609</name>
</gene>
<evidence type="ECO:0000313" key="1">
    <source>
        <dbReference type="EMBL" id="APB32923.1"/>
    </source>
</evidence>
<dbReference type="KEGG" id="glt:GlitD10_0609"/>
<proteinExistence type="predicted"/>
<dbReference type="OrthoDB" id="466093at2"/>
<dbReference type="STRING" id="1188229.GlitD10_0609"/>
<sequence>MAILEKDKTYLFSQFCELPQPPEKILAELGYTLHINTLTFPTQNTILPRIAELRSSLEKRIQLTPLTTEQARRETLISPILFAIVELLNLKLLIEYPISGKRGQGSVDYLNDLTRGFTQLAVEMSELGDCYGVLTTGTIWQFAKLKGNAIYQDLNLYRVPNGIVELVSILLGVLAGDKYHN</sequence>
<accession>A0A1J0AAG1</accession>